<feature type="domain" description="S1-like" evidence="13">
    <location>
        <begin position="1"/>
        <end position="48"/>
    </location>
</feature>
<organism evidence="14 15">
    <name type="scientific">Glossina palpalis gambiensis</name>
    <dbReference type="NCBI Taxonomy" id="67801"/>
    <lineage>
        <taxon>Eukaryota</taxon>
        <taxon>Metazoa</taxon>
        <taxon>Ecdysozoa</taxon>
        <taxon>Arthropoda</taxon>
        <taxon>Hexapoda</taxon>
        <taxon>Insecta</taxon>
        <taxon>Pterygota</taxon>
        <taxon>Neoptera</taxon>
        <taxon>Endopterygota</taxon>
        <taxon>Diptera</taxon>
        <taxon>Brachycera</taxon>
        <taxon>Muscomorpha</taxon>
        <taxon>Hippoboscoidea</taxon>
        <taxon>Glossinidae</taxon>
        <taxon>Glossina</taxon>
    </lineage>
</organism>
<evidence type="ECO:0000256" key="9">
    <source>
        <dbReference type="ARBA" id="ARBA00023002"/>
    </source>
</evidence>
<dbReference type="PROSITE" id="PS50832">
    <property type="entry name" value="S1_IF1_TYPE"/>
    <property type="match status" value="1"/>
</dbReference>
<comment type="subunit">
    <text evidence="2">Homodimer.</text>
</comment>
<keyword evidence="6" id="KW-0554">One-carbon metabolism</keyword>
<dbReference type="EMBL" id="JXJN01023874">
    <property type="status" value="NOT_ANNOTATED_CDS"/>
    <property type="molecule type" value="Genomic_DNA"/>
</dbReference>
<dbReference type="FunFam" id="3.40.50.720:FF:000006">
    <property type="entry name" value="Bifunctional protein FolD"/>
    <property type="match status" value="1"/>
</dbReference>
<keyword evidence="12" id="KW-0648">Protein biosynthesis</keyword>
<dbReference type="InterPro" id="IPR046346">
    <property type="entry name" value="Aminoacid_DH-like_N_sf"/>
</dbReference>
<evidence type="ECO:0000256" key="3">
    <source>
        <dbReference type="ARBA" id="ARBA00012776"/>
    </source>
</evidence>
<evidence type="ECO:0000313" key="14">
    <source>
        <dbReference type="EnsemblMetazoa" id="GPPI046351-PA"/>
    </source>
</evidence>
<dbReference type="EC" id="3.5.4.9" evidence="3"/>
<proteinExistence type="inferred from homology"/>
<evidence type="ECO:0000256" key="6">
    <source>
        <dbReference type="ARBA" id="ARBA00022563"/>
    </source>
</evidence>
<dbReference type="Pfam" id="PF00763">
    <property type="entry name" value="THF_DHG_CYH"/>
    <property type="match status" value="1"/>
</dbReference>
<dbReference type="SUPFAM" id="SSF51735">
    <property type="entry name" value="NAD(P)-binding Rossmann-fold domains"/>
    <property type="match status" value="1"/>
</dbReference>
<comment type="catalytic activity">
    <reaction evidence="11">
        <text>(6R)-5,10-methenyltetrahydrofolate + H2O = (6R)-10-formyltetrahydrofolate + H(+)</text>
        <dbReference type="Rhea" id="RHEA:23700"/>
        <dbReference type="ChEBI" id="CHEBI:15377"/>
        <dbReference type="ChEBI" id="CHEBI:15378"/>
        <dbReference type="ChEBI" id="CHEBI:57455"/>
        <dbReference type="ChEBI" id="CHEBI:195366"/>
        <dbReference type="EC" id="3.5.4.9"/>
    </reaction>
</comment>
<dbReference type="InterPro" id="IPR036291">
    <property type="entry name" value="NAD(P)-bd_dom_sf"/>
</dbReference>
<dbReference type="GO" id="GO:0003723">
    <property type="term" value="F:RNA binding"/>
    <property type="evidence" value="ECO:0007669"/>
    <property type="project" value="InterPro"/>
</dbReference>
<dbReference type="CDD" id="cd01080">
    <property type="entry name" value="NAD_bind_m-THF_DH_Cyclohyd"/>
    <property type="match status" value="1"/>
</dbReference>
<dbReference type="PANTHER" id="PTHR48099:SF5">
    <property type="entry name" value="C-1-TETRAHYDROFOLATE SYNTHASE, CYTOPLASMIC"/>
    <property type="match status" value="1"/>
</dbReference>
<dbReference type="GO" id="GO:0003743">
    <property type="term" value="F:translation initiation factor activity"/>
    <property type="evidence" value="ECO:0007669"/>
    <property type="project" value="UniProtKB-UniRule"/>
</dbReference>
<evidence type="ECO:0000256" key="5">
    <source>
        <dbReference type="ARBA" id="ARBA00017592"/>
    </source>
</evidence>
<keyword evidence="7" id="KW-0378">Hydrolase</keyword>
<evidence type="ECO:0000256" key="12">
    <source>
        <dbReference type="PROSITE-ProRule" id="PRU00181"/>
    </source>
</evidence>
<dbReference type="VEuPathDB" id="VectorBase:GPPI046351"/>
<dbReference type="InterPro" id="IPR006196">
    <property type="entry name" value="RNA-binding_domain_S1_IF1"/>
</dbReference>
<dbReference type="PROSITE" id="PS00766">
    <property type="entry name" value="THF_DHG_CYH_1"/>
    <property type="match status" value="1"/>
</dbReference>
<dbReference type="Proteomes" id="UP000092460">
    <property type="component" value="Unassembled WGS sequence"/>
</dbReference>
<dbReference type="SUPFAM" id="SSF53223">
    <property type="entry name" value="Aminoacid dehydrogenase-like, N-terminal domain"/>
    <property type="match status" value="1"/>
</dbReference>
<dbReference type="EMBL" id="JXJN01023873">
    <property type="status" value="NOT_ANNOTATED_CDS"/>
    <property type="molecule type" value="Genomic_DNA"/>
</dbReference>
<comment type="pathway">
    <text evidence="1">One-carbon metabolism; tetrahydrofolate interconversion.</text>
</comment>
<dbReference type="STRING" id="67801.A0A1B0C126"/>
<dbReference type="GO" id="GO:0005829">
    <property type="term" value="C:cytosol"/>
    <property type="evidence" value="ECO:0007669"/>
    <property type="project" value="TreeGrafter"/>
</dbReference>
<dbReference type="SUPFAM" id="SSF50249">
    <property type="entry name" value="Nucleic acid-binding proteins"/>
    <property type="match status" value="1"/>
</dbReference>
<dbReference type="Gene3D" id="3.40.50.720">
    <property type="entry name" value="NAD(P)-binding Rossmann-like Domain"/>
    <property type="match status" value="1"/>
</dbReference>
<dbReference type="InterPro" id="IPR000672">
    <property type="entry name" value="THF_DH/CycHdrlase"/>
</dbReference>
<sequence length="262" mass="29102">MTKEESIEMQGVVLDTLPNTMFKVELENKHIILAHISENISEIDLIKLIKKLNKNNLIDGILVQLPLPKKLNSFYILEKISPKKDVDGFHPYNIGRLCQRHPKIRSCTPKGVITLLKYYQINLLGLHAVVVGASNIVGRPMSLELLLLGCTVTVIHRFTVDLKKYIQSAELLIVAIGKAEFIPGSWIKPGAIIIDIGINRLNNGQIVGDVKYGDAVKVASYITPVPGGIGPMTIAMLLENTMQNIQYAILDGHLPMEMTNKY</sequence>
<evidence type="ECO:0000256" key="10">
    <source>
        <dbReference type="ARBA" id="ARBA00023268"/>
    </source>
</evidence>
<dbReference type="PROSITE" id="PS00767">
    <property type="entry name" value="THF_DHG_CYH_2"/>
    <property type="match status" value="1"/>
</dbReference>
<dbReference type="GO" id="GO:0004488">
    <property type="term" value="F:methylenetetrahydrofolate dehydrogenase (NADP+) activity"/>
    <property type="evidence" value="ECO:0007669"/>
    <property type="project" value="UniProtKB-EC"/>
</dbReference>
<evidence type="ECO:0000256" key="4">
    <source>
        <dbReference type="ARBA" id="ARBA00012859"/>
    </source>
</evidence>
<dbReference type="InterPro" id="IPR020631">
    <property type="entry name" value="THF_DH/CycHdrlase_NAD-bd_dom"/>
</dbReference>
<dbReference type="EnsemblMetazoa" id="GPPI046351-RA">
    <property type="protein sequence ID" value="GPPI046351-PA"/>
    <property type="gene ID" value="GPPI046351"/>
</dbReference>
<accession>A0A1B0C126</accession>
<dbReference type="InterPro" id="IPR020630">
    <property type="entry name" value="THF_DH/CycHdrlase_cat_dom"/>
</dbReference>
<dbReference type="NCBIfam" id="NF008058">
    <property type="entry name" value="PRK10792.1"/>
    <property type="match status" value="1"/>
</dbReference>
<dbReference type="PRINTS" id="PR00085">
    <property type="entry name" value="THFDHDRGNASE"/>
</dbReference>
<dbReference type="EC" id="1.5.1.5" evidence="4"/>
<name>A0A1B0C126_9MUSC</name>
<evidence type="ECO:0000256" key="11">
    <source>
        <dbReference type="ARBA" id="ARBA00036357"/>
    </source>
</evidence>
<evidence type="ECO:0000313" key="15">
    <source>
        <dbReference type="Proteomes" id="UP000092460"/>
    </source>
</evidence>
<dbReference type="HAMAP" id="MF_01576">
    <property type="entry name" value="THF_DHG_CYH"/>
    <property type="match status" value="1"/>
</dbReference>
<evidence type="ECO:0000259" key="13">
    <source>
        <dbReference type="PROSITE" id="PS50832"/>
    </source>
</evidence>
<reference evidence="15" key="1">
    <citation type="submission" date="2015-01" db="EMBL/GenBank/DDBJ databases">
        <authorList>
            <person name="Aksoy S."/>
            <person name="Warren W."/>
            <person name="Wilson R.K."/>
        </authorList>
    </citation>
    <scope>NUCLEOTIDE SEQUENCE [LARGE SCALE GENOMIC DNA]</scope>
    <source>
        <strain evidence="15">IAEA</strain>
    </source>
</reference>
<reference evidence="14" key="2">
    <citation type="submission" date="2020-05" db="UniProtKB">
        <authorList>
            <consortium name="EnsemblMetazoa"/>
        </authorList>
    </citation>
    <scope>IDENTIFICATION</scope>
    <source>
        <strain evidence="14">IAEA</strain>
    </source>
</reference>
<keyword evidence="10" id="KW-0511">Multifunctional enzyme</keyword>
<dbReference type="InterPro" id="IPR020867">
    <property type="entry name" value="THF_DH/CycHdrlase_CS"/>
</dbReference>
<keyword evidence="8" id="KW-0521">NADP</keyword>
<dbReference type="InterPro" id="IPR012340">
    <property type="entry name" value="NA-bd_OB-fold"/>
</dbReference>
<dbReference type="AlphaFoldDB" id="A0A1B0C126"/>
<dbReference type="Pfam" id="PF02882">
    <property type="entry name" value="THF_DHG_CYH_C"/>
    <property type="match status" value="1"/>
</dbReference>
<keyword evidence="9" id="KW-0560">Oxidoreductase</keyword>
<keyword evidence="15" id="KW-1185">Reference proteome</keyword>
<keyword evidence="12" id="KW-0396">Initiation factor</keyword>
<protein>
    <recommendedName>
        <fullName evidence="5">C-1-tetrahydrofolate synthase, cytoplasmic</fullName>
        <ecNumber evidence="4">1.5.1.5</ecNumber>
        <ecNumber evidence="3">3.5.4.9</ecNumber>
    </recommendedName>
</protein>
<evidence type="ECO:0000256" key="2">
    <source>
        <dbReference type="ARBA" id="ARBA00011738"/>
    </source>
</evidence>
<evidence type="ECO:0000256" key="8">
    <source>
        <dbReference type="ARBA" id="ARBA00022857"/>
    </source>
</evidence>
<dbReference type="Gene3D" id="3.40.50.10860">
    <property type="entry name" value="Leucine Dehydrogenase, chain A, domain 1"/>
    <property type="match status" value="1"/>
</dbReference>
<evidence type="ECO:0000256" key="1">
    <source>
        <dbReference type="ARBA" id="ARBA00004777"/>
    </source>
</evidence>
<dbReference type="GO" id="GO:0004477">
    <property type="term" value="F:methenyltetrahydrofolate cyclohydrolase activity"/>
    <property type="evidence" value="ECO:0007669"/>
    <property type="project" value="UniProtKB-EC"/>
</dbReference>
<dbReference type="GO" id="GO:0035999">
    <property type="term" value="P:tetrahydrofolate interconversion"/>
    <property type="evidence" value="ECO:0007669"/>
    <property type="project" value="TreeGrafter"/>
</dbReference>
<dbReference type="PANTHER" id="PTHR48099">
    <property type="entry name" value="C-1-TETRAHYDROFOLATE SYNTHASE, CYTOPLASMIC-RELATED"/>
    <property type="match status" value="1"/>
</dbReference>
<evidence type="ECO:0000256" key="7">
    <source>
        <dbReference type="ARBA" id="ARBA00022801"/>
    </source>
</evidence>